<protein>
    <recommendedName>
        <fullName evidence="4">DUF4230 domain-containing protein</fullName>
    </recommendedName>
</protein>
<proteinExistence type="predicted"/>
<feature type="signal peptide" evidence="1">
    <location>
        <begin position="1"/>
        <end position="19"/>
    </location>
</feature>
<feature type="chain" id="PRO_5015957223" description="DUF4230 domain-containing protein" evidence="1">
    <location>
        <begin position="20"/>
        <end position="205"/>
    </location>
</feature>
<evidence type="ECO:0000313" key="3">
    <source>
        <dbReference type="Proteomes" id="UP000244925"/>
    </source>
</evidence>
<accession>A0A2V1ITI5</accession>
<evidence type="ECO:0000313" key="2">
    <source>
        <dbReference type="EMBL" id="PWB08065.1"/>
    </source>
</evidence>
<name>A0A2V1ITI5_9BACT</name>
<evidence type="ECO:0008006" key="4">
    <source>
        <dbReference type="Google" id="ProtNLM"/>
    </source>
</evidence>
<dbReference type="EMBL" id="PUBV01000008">
    <property type="protein sequence ID" value="PWB08065.1"/>
    <property type="molecule type" value="Genomic_DNA"/>
</dbReference>
<sequence>MIKTALFASIALVSLTLVSCDETARLAKEIKGSWCGTPERLSDKMSGTANIVETFNFVRDDDKNGGPLIISAMVDATGPLQQTDQIVQPYALSAAAEVSAQGVWTAIDDDEVSVAIDPQSIEIDIDPADIVFDANLLTNQEAPALDSIRPLAAASLKARLKREITTRFLELKHLDDVKVKKNLLRYEVGKKDITMSRIGDIEPTK</sequence>
<keyword evidence="1" id="KW-0732">Signal</keyword>
<reference evidence="3" key="1">
    <citation type="submission" date="2018-02" db="EMBL/GenBank/DDBJ databases">
        <authorList>
            <person name="Clavel T."/>
            <person name="Strowig T."/>
        </authorList>
    </citation>
    <scope>NUCLEOTIDE SEQUENCE [LARGE SCALE GENOMIC DNA]</scope>
    <source>
        <strain evidence="3">DSM 100764</strain>
    </source>
</reference>
<dbReference type="Proteomes" id="UP000244925">
    <property type="component" value="Unassembled WGS sequence"/>
</dbReference>
<organism evidence="2 3">
    <name type="scientific">Paramuribaculum intestinale</name>
    <dbReference type="NCBI Taxonomy" id="2094151"/>
    <lineage>
        <taxon>Bacteria</taxon>
        <taxon>Pseudomonadati</taxon>
        <taxon>Bacteroidota</taxon>
        <taxon>Bacteroidia</taxon>
        <taxon>Bacteroidales</taxon>
        <taxon>Muribaculaceae</taxon>
        <taxon>Paramuribaculum</taxon>
    </lineage>
</organism>
<dbReference type="GeneID" id="93423828"/>
<dbReference type="PROSITE" id="PS51257">
    <property type="entry name" value="PROKAR_LIPOPROTEIN"/>
    <property type="match status" value="1"/>
</dbReference>
<dbReference type="RefSeq" id="WP_107035749.1">
    <property type="nucleotide sequence ID" value="NZ_CAPVKT010000028.1"/>
</dbReference>
<keyword evidence="3" id="KW-1185">Reference proteome</keyword>
<gene>
    <name evidence="2" type="ORF">C5O25_05570</name>
</gene>
<comment type="caution">
    <text evidence="2">The sequence shown here is derived from an EMBL/GenBank/DDBJ whole genome shotgun (WGS) entry which is preliminary data.</text>
</comment>
<evidence type="ECO:0000256" key="1">
    <source>
        <dbReference type="SAM" id="SignalP"/>
    </source>
</evidence>
<dbReference type="AlphaFoldDB" id="A0A2V1ITI5"/>